<keyword evidence="2" id="KW-1185">Reference proteome</keyword>
<dbReference type="AlphaFoldDB" id="A0AAV8XTL8"/>
<comment type="caution">
    <text evidence="1">The sequence shown here is derived from an EMBL/GenBank/DDBJ whole genome shotgun (WGS) entry which is preliminary data.</text>
</comment>
<protein>
    <submittedName>
        <fullName evidence="1">Uncharacterized protein</fullName>
    </submittedName>
</protein>
<evidence type="ECO:0000313" key="1">
    <source>
        <dbReference type="EMBL" id="KAJ8941812.1"/>
    </source>
</evidence>
<dbReference type="Proteomes" id="UP001162162">
    <property type="component" value="Unassembled WGS sequence"/>
</dbReference>
<accession>A0AAV8XTL8</accession>
<organism evidence="1 2">
    <name type="scientific">Aromia moschata</name>
    <dbReference type="NCBI Taxonomy" id="1265417"/>
    <lineage>
        <taxon>Eukaryota</taxon>
        <taxon>Metazoa</taxon>
        <taxon>Ecdysozoa</taxon>
        <taxon>Arthropoda</taxon>
        <taxon>Hexapoda</taxon>
        <taxon>Insecta</taxon>
        <taxon>Pterygota</taxon>
        <taxon>Neoptera</taxon>
        <taxon>Endopterygota</taxon>
        <taxon>Coleoptera</taxon>
        <taxon>Polyphaga</taxon>
        <taxon>Cucujiformia</taxon>
        <taxon>Chrysomeloidea</taxon>
        <taxon>Cerambycidae</taxon>
        <taxon>Cerambycinae</taxon>
        <taxon>Callichromatini</taxon>
        <taxon>Aromia</taxon>
    </lineage>
</organism>
<proteinExistence type="predicted"/>
<dbReference type="EMBL" id="JAPWTK010000351">
    <property type="protein sequence ID" value="KAJ8941812.1"/>
    <property type="molecule type" value="Genomic_DNA"/>
</dbReference>
<reference evidence="1" key="1">
    <citation type="journal article" date="2023" name="Insect Mol. Biol.">
        <title>Genome sequencing provides insights into the evolution of gene families encoding plant cell wall-degrading enzymes in longhorned beetles.</title>
        <authorList>
            <person name="Shin N.R."/>
            <person name="Okamura Y."/>
            <person name="Kirsch R."/>
            <person name="Pauchet Y."/>
        </authorList>
    </citation>
    <scope>NUCLEOTIDE SEQUENCE</scope>
    <source>
        <strain evidence="1">AMC_N1</strain>
    </source>
</reference>
<evidence type="ECO:0000313" key="2">
    <source>
        <dbReference type="Proteomes" id="UP001162162"/>
    </source>
</evidence>
<gene>
    <name evidence="1" type="ORF">NQ318_006789</name>
</gene>
<name>A0AAV8XTL8_9CUCU</name>
<sequence>MGLEDGTATKYTELIEEVLMCAGLEFLTDNVLLSRSRRSLKLSLKSCELKFRHGVAFWGVDSEPFKSQRSNLSLTPIERKWRYSKKFYANSDERCEKNWQTKIGNRLGKNVKCSVDATSVNEGSRRQFRN</sequence>